<dbReference type="WBParaSite" id="PDA_v2.g11477.t1">
    <property type="protein sequence ID" value="PDA_v2.g11477.t1"/>
    <property type="gene ID" value="PDA_v2.g11477"/>
</dbReference>
<name>A0A914P124_9BILA</name>
<dbReference type="InterPro" id="IPR013320">
    <property type="entry name" value="ConA-like_dom_sf"/>
</dbReference>
<dbReference type="PANTHER" id="PTHR10963">
    <property type="entry name" value="GLYCOSYL HYDROLASE-RELATED"/>
    <property type="match status" value="1"/>
</dbReference>
<dbReference type="CDD" id="cd02181">
    <property type="entry name" value="GH16_fungal_Lam16A_glucanase"/>
    <property type="match status" value="1"/>
</dbReference>
<dbReference type="GO" id="GO:0005576">
    <property type="term" value="C:extracellular region"/>
    <property type="evidence" value="ECO:0007669"/>
    <property type="project" value="InterPro"/>
</dbReference>
<dbReference type="Gene3D" id="3.50.4.10">
    <property type="entry name" value="Hepatocyte Growth Factor"/>
    <property type="match status" value="1"/>
</dbReference>
<dbReference type="GO" id="GO:0006508">
    <property type="term" value="P:proteolysis"/>
    <property type="evidence" value="ECO:0007669"/>
    <property type="project" value="InterPro"/>
</dbReference>
<feature type="signal peptide" evidence="3">
    <location>
        <begin position="1"/>
        <end position="17"/>
    </location>
</feature>
<evidence type="ECO:0000259" key="4">
    <source>
        <dbReference type="PROSITE" id="PS51762"/>
    </source>
</evidence>
<dbReference type="PANTHER" id="PTHR10963:SF24">
    <property type="entry name" value="GLYCOSIDASE C21B10.07-RELATED"/>
    <property type="match status" value="1"/>
</dbReference>
<keyword evidence="3" id="KW-0732">Signal</keyword>
<dbReference type="SUPFAM" id="SSF49899">
    <property type="entry name" value="Concanavalin A-like lectins/glucanases"/>
    <property type="match status" value="1"/>
</dbReference>
<dbReference type="GO" id="GO:0004553">
    <property type="term" value="F:hydrolase activity, hydrolyzing O-glycosyl compounds"/>
    <property type="evidence" value="ECO:0007669"/>
    <property type="project" value="InterPro"/>
</dbReference>
<protein>
    <submittedName>
        <fullName evidence="6">GH16 domain-containing protein</fullName>
    </submittedName>
</protein>
<dbReference type="Pfam" id="PF26113">
    <property type="entry name" value="GH16_XgeA"/>
    <property type="match status" value="1"/>
</dbReference>
<dbReference type="SMART" id="SM00223">
    <property type="entry name" value="APPLE"/>
    <property type="match status" value="1"/>
</dbReference>
<dbReference type="InterPro" id="IPR000757">
    <property type="entry name" value="Beta-glucanase-like"/>
</dbReference>
<proteinExistence type="predicted"/>
<sequence length="389" mass="42404">MKLTLLLLSCLFAVLFACNLQSNKDIDGHDLLNRPGQINDCCGICQSISGCKAFSWTSYNGGTCWLKSATGPIKDGGDVTLGTLGGGGGGGYSLRKTYEGNNFFDGFYFWNYNDPTHGCVRYVDKGTAQSMGLIGVENGKVKISSDSSNTYNGNDGRPSVRIHSNDKYNEGLFIFDLDHMPIGPGTWPAYWFCGDNWPNNGEIDVLEGVDGNTANNQALHTNENCYMPLDASIFNGHWAKGPGGKIANDCYVNAAGQSTNQGCSITSEDGYFGVPFNNAGGGVFAFEWNRDNSLKIWIFKRNELPADINSGNPNPLNWGKPEAYFTIGSTCNANHFNNHEIIINLTFCGDWAGNVYPGGMGACENKVRSDPGAFKDAYWLINHLKYYSK</sequence>
<dbReference type="GO" id="GO:0009251">
    <property type="term" value="P:glucan catabolic process"/>
    <property type="evidence" value="ECO:0007669"/>
    <property type="project" value="TreeGrafter"/>
</dbReference>
<evidence type="ECO:0000313" key="6">
    <source>
        <dbReference type="WBParaSite" id="PDA_v2.g11477.t1"/>
    </source>
</evidence>
<dbReference type="AlphaFoldDB" id="A0A914P124"/>
<keyword evidence="2" id="KW-1015">Disulfide bond</keyword>
<accession>A0A914P124</accession>
<feature type="domain" description="GH16" evidence="4">
    <location>
        <begin position="52"/>
        <end position="360"/>
    </location>
</feature>
<dbReference type="PROSITE" id="PS51257">
    <property type="entry name" value="PROKAR_LIPOPROTEIN"/>
    <property type="match status" value="1"/>
</dbReference>
<dbReference type="Gene3D" id="2.60.120.200">
    <property type="match status" value="1"/>
</dbReference>
<dbReference type="Pfam" id="PF14295">
    <property type="entry name" value="PAN_4"/>
    <property type="match status" value="1"/>
</dbReference>
<evidence type="ECO:0000256" key="2">
    <source>
        <dbReference type="ARBA" id="ARBA00023157"/>
    </source>
</evidence>
<dbReference type="InterPro" id="IPR050546">
    <property type="entry name" value="Glycosyl_Hydrlase_16"/>
</dbReference>
<keyword evidence="1" id="KW-0677">Repeat</keyword>
<evidence type="ECO:0000256" key="1">
    <source>
        <dbReference type="ARBA" id="ARBA00022737"/>
    </source>
</evidence>
<evidence type="ECO:0000313" key="5">
    <source>
        <dbReference type="Proteomes" id="UP000887578"/>
    </source>
</evidence>
<dbReference type="Proteomes" id="UP000887578">
    <property type="component" value="Unplaced"/>
</dbReference>
<keyword evidence="5" id="KW-1185">Reference proteome</keyword>
<dbReference type="InterPro" id="IPR003609">
    <property type="entry name" value="Pan_app"/>
</dbReference>
<dbReference type="PROSITE" id="PS51762">
    <property type="entry name" value="GH16_2"/>
    <property type="match status" value="1"/>
</dbReference>
<feature type="chain" id="PRO_5037064560" evidence="3">
    <location>
        <begin position="18"/>
        <end position="389"/>
    </location>
</feature>
<evidence type="ECO:0000256" key="3">
    <source>
        <dbReference type="SAM" id="SignalP"/>
    </source>
</evidence>
<reference evidence="6" key="1">
    <citation type="submission" date="2022-11" db="UniProtKB">
        <authorList>
            <consortium name="WormBaseParasite"/>
        </authorList>
    </citation>
    <scope>IDENTIFICATION</scope>
</reference>
<dbReference type="InterPro" id="IPR000177">
    <property type="entry name" value="Apple"/>
</dbReference>
<organism evidence="5 6">
    <name type="scientific">Panagrolaimus davidi</name>
    <dbReference type="NCBI Taxonomy" id="227884"/>
    <lineage>
        <taxon>Eukaryota</taxon>
        <taxon>Metazoa</taxon>
        <taxon>Ecdysozoa</taxon>
        <taxon>Nematoda</taxon>
        <taxon>Chromadorea</taxon>
        <taxon>Rhabditida</taxon>
        <taxon>Tylenchina</taxon>
        <taxon>Panagrolaimomorpha</taxon>
        <taxon>Panagrolaimoidea</taxon>
        <taxon>Panagrolaimidae</taxon>
        <taxon>Panagrolaimus</taxon>
    </lineage>
</organism>